<dbReference type="GO" id="GO:0050194">
    <property type="term" value="F:phosphonoacetaldehyde hydrolase activity"/>
    <property type="evidence" value="ECO:0007669"/>
    <property type="project" value="UniProtKB-EC"/>
</dbReference>
<keyword evidence="4 10" id="KW-0378">Hydrolase</keyword>
<dbReference type="SUPFAM" id="SSF56784">
    <property type="entry name" value="HAD-like"/>
    <property type="match status" value="1"/>
</dbReference>
<keyword evidence="6" id="KW-0704">Schiff base</keyword>
<reference evidence="11" key="1">
    <citation type="submission" date="2016-06" db="EMBL/GenBank/DDBJ databases">
        <authorList>
            <person name="Rodrigo-Torres L."/>
            <person name="Arahal R.D."/>
            <person name="Lucena T."/>
        </authorList>
    </citation>
    <scope>NUCLEOTIDE SEQUENCE [LARGE SCALE GENOMIC DNA]</scope>
    <source>
        <strain evidence="11">CECT8203</strain>
    </source>
</reference>
<dbReference type="EMBL" id="OANU01000005">
    <property type="protein sequence ID" value="SNX47210.1"/>
    <property type="molecule type" value="Genomic_DNA"/>
</dbReference>
<evidence type="ECO:0000256" key="8">
    <source>
        <dbReference type="ARBA" id="ARBA00056573"/>
    </source>
</evidence>
<comment type="subunit">
    <text evidence="2">Homodimer.</text>
</comment>
<comment type="cofactor">
    <cofactor evidence="1">
        <name>Mg(2+)</name>
        <dbReference type="ChEBI" id="CHEBI:18420"/>
    </cofactor>
</comment>
<dbReference type="FunFam" id="1.10.150.240:FF:000006">
    <property type="entry name" value="Phosphonoacetaldehyde hydrolase"/>
    <property type="match status" value="1"/>
</dbReference>
<protein>
    <recommendedName>
        <fullName evidence="9">phosphonoacetaldehyde hydrolase</fullName>
        <ecNumber evidence="9">3.11.1.1</ecNumber>
    </recommendedName>
</protein>
<evidence type="ECO:0000256" key="4">
    <source>
        <dbReference type="ARBA" id="ARBA00022801"/>
    </source>
</evidence>
<evidence type="ECO:0000256" key="7">
    <source>
        <dbReference type="ARBA" id="ARBA00052005"/>
    </source>
</evidence>
<proteinExistence type="predicted"/>
<evidence type="ECO:0000256" key="9">
    <source>
        <dbReference type="ARBA" id="ARBA00066472"/>
    </source>
</evidence>
<dbReference type="EC" id="3.11.1.1" evidence="9"/>
<dbReference type="InterPro" id="IPR023198">
    <property type="entry name" value="PGP-like_dom2"/>
</dbReference>
<evidence type="ECO:0000256" key="6">
    <source>
        <dbReference type="ARBA" id="ARBA00023270"/>
    </source>
</evidence>
<dbReference type="Gene3D" id="1.10.150.240">
    <property type="entry name" value="Putative phosphatase, domain 2"/>
    <property type="match status" value="1"/>
</dbReference>
<keyword evidence="3" id="KW-0479">Metal-binding</keyword>
<evidence type="ECO:0000256" key="1">
    <source>
        <dbReference type="ARBA" id="ARBA00001946"/>
    </source>
</evidence>
<organism evidence="10 11">
    <name type="scientific">Vibrio thalassae</name>
    <dbReference type="NCBI Taxonomy" id="1243014"/>
    <lineage>
        <taxon>Bacteria</taxon>
        <taxon>Pseudomonadati</taxon>
        <taxon>Pseudomonadota</taxon>
        <taxon>Gammaproteobacteria</taxon>
        <taxon>Vibrionales</taxon>
        <taxon>Vibrionaceae</taxon>
        <taxon>Vibrio</taxon>
    </lineage>
</organism>
<gene>
    <name evidence="10" type="primary">phnX_2</name>
    <name evidence="10" type="ORF">VTH8203_00811</name>
</gene>
<accession>A0A240EGY4</accession>
<dbReference type="AlphaFoldDB" id="A0A240EGY4"/>
<evidence type="ECO:0000256" key="3">
    <source>
        <dbReference type="ARBA" id="ARBA00022723"/>
    </source>
</evidence>
<comment type="catalytic activity">
    <reaction evidence="7">
        <text>phosphonoacetaldehyde + H2O = acetaldehyde + phosphate + H(+)</text>
        <dbReference type="Rhea" id="RHEA:18905"/>
        <dbReference type="ChEBI" id="CHEBI:15343"/>
        <dbReference type="ChEBI" id="CHEBI:15377"/>
        <dbReference type="ChEBI" id="CHEBI:15378"/>
        <dbReference type="ChEBI" id="CHEBI:43474"/>
        <dbReference type="ChEBI" id="CHEBI:58383"/>
        <dbReference type="EC" id="3.11.1.1"/>
    </reaction>
</comment>
<name>A0A240EGY4_9VIBR</name>
<dbReference type="Proteomes" id="UP000219336">
    <property type="component" value="Unassembled WGS sequence"/>
</dbReference>
<keyword evidence="11" id="KW-1185">Reference proteome</keyword>
<evidence type="ECO:0000256" key="5">
    <source>
        <dbReference type="ARBA" id="ARBA00022842"/>
    </source>
</evidence>
<sequence length="113" mass="12705">MSNSSPIQAIVFDWAGTIVDFGSFAPTTIFVEAFKQGFNFDITLAEAREPMGIGKWDHIKAVGQLPGVKTRWIAQFGKEMSESDVDTIYAALCLCKKPKSRIMLSRFLMPLRW</sequence>
<evidence type="ECO:0000313" key="10">
    <source>
        <dbReference type="EMBL" id="SNX47210.1"/>
    </source>
</evidence>
<dbReference type="InterPro" id="IPR036412">
    <property type="entry name" value="HAD-like_sf"/>
</dbReference>
<evidence type="ECO:0000256" key="2">
    <source>
        <dbReference type="ARBA" id="ARBA00011738"/>
    </source>
</evidence>
<dbReference type="GO" id="GO:0046872">
    <property type="term" value="F:metal ion binding"/>
    <property type="evidence" value="ECO:0007669"/>
    <property type="project" value="UniProtKB-KW"/>
</dbReference>
<evidence type="ECO:0000313" key="11">
    <source>
        <dbReference type="Proteomes" id="UP000219336"/>
    </source>
</evidence>
<keyword evidence="5" id="KW-0460">Magnesium</keyword>
<comment type="function">
    <text evidence="8">Involved in phosphonate degradation.</text>
</comment>